<evidence type="ECO:0000313" key="2">
    <source>
        <dbReference type="EMBL" id="GAA0367904.1"/>
    </source>
</evidence>
<dbReference type="PROSITE" id="PS50965">
    <property type="entry name" value="NERD"/>
    <property type="match status" value="1"/>
</dbReference>
<comment type="caution">
    <text evidence="2">The sequence shown here is derived from an EMBL/GenBank/DDBJ whole genome shotgun (WGS) entry which is preliminary data.</text>
</comment>
<feature type="domain" description="NERD" evidence="1">
    <location>
        <begin position="37"/>
        <end position="148"/>
    </location>
</feature>
<reference evidence="2 3" key="1">
    <citation type="journal article" date="2019" name="Int. J. Syst. Evol. Microbiol.">
        <title>The Global Catalogue of Microorganisms (GCM) 10K type strain sequencing project: providing services to taxonomists for standard genome sequencing and annotation.</title>
        <authorList>
            <consortium name="The Broad Institute Genomics Platform"/>
            <consortium name="The Broad Institute Genome Sequencing Center for Infectious Disease"/>
            <person name="Wu L."/>
            <person name="Ma J."/>
        </authorList>
    </citation>
    <scope>NUCLEOTIDE SEQUENCE [LARGE SCALE GENOMIC DNA]</scope>
    <source>
        <strain evidence="2 3">JCM 12662</strain>
    </source>
</reference>
<evidence type="ECO:0000259" key="1">
    <source>
        <dbReference type="PROSITE" id="PS50965"/>
    </source>
</evidence>
<organism evidence="2 3">
    <name type="scientific">Alkalibacterium iburiense</name>
    <dbReference type="NCBI Taxonomy" id="290589"/>
    <lineage>
        <taxon>Bacteria</taxon>
        <taxon>Bacillati</taxon>
        <taxon>Bacillota</taxon>
        <taxon>Bacilli</taxon>
        <taxon>Lactobacillales</taxon>
        <taxon>Carnobacteriaceae</taxon>
        <taxon>Alkalibacterium</taxon>
    </lineage>
</organism>
<name>A0ABN0XMA6_9LACT</name>
<dbReference type="InterPro" id="IPR011528">
    <property type="entry name" value="NERD"/>
</dbReference>
<proteinExistence type="predicted"/>
<evidence type="ECO:0000313" key="3">
    <source>
        <dbReference type="Proteomes" id="UP001501166"/>
    </source>
</evidence>
<keyword evidence="3" id="KW-1185">Reference proteome</keyword>
<dbReference type="Proteomes" id="UP001501166">
    <property type="component" value="Unassembled WGS sequence"/>
</dbReference>
<accession>A0ABN0XMA6</accession>
<gene>
    <name evidence="2" type="ORF">GCM10008932_19700</name>
</gene>
<dbReference type="EMBL" id="BAAACW010000128">
    <property type="protein sequence ID" value="GAA0367904.1"/>
    <property type="molecule type" value="Genomic_DNA"/>
</dbReference>
<dbReference type="Pfam" id="PF08378">
    <property type="entry name" value="NERD"/>
    <property type="match status" value="1"/>
</dbReference>
<sequence>MVYKEREAPFRMSLMQSLKNRLPLSRKDNKKLSNAIKGFEGECFFDSLTEKLTCDCEVLNDLLLEVNDSEFQIDSLVMTGEGITLYEVKNYEGNYIYEGGSIRLLTSKQDYLNPSEQTNRAVILFKQWLALHHFNFKVQAYVVFVNKHFSLFQAPADIGILLPGMLDKHFERVNNITTPIGKEHYRLAQKLCEQHISRSSNIKLPKYNYDNLKKQVYCNQCSGWIRSIGRRMNTCQKCGHTELNSKTILRHIREFQLLFPNWKLTTPIIYEWCGGLFSKKSIQLVLSKNFKASGVKRARYYY</sequence>
<protein>
    <recommendedName>
        <fullName evidence="1">NERD domain-containing protein</fullName>
    </recommendedName>
</protein>